<evidence type="ECO:0000313" key="3">
    <source>
        <dbReference type="Proteomes" id="UP000000329"/>
    </source>
</evidence>
<organism evidence="2 3">
    <name type="scientific">Herbaspirillum seropedicae (strain SmR1)</name>
    <dbReference type="NCBI Taxonomy" id="757424"/>
    <lineage>
        <taxon>Bacteria</taxon>
        <taxon>Pseudomonadati</taxon>
        <taxon>Pseudomonadota</taxon>
        <taxon>Betaproteobacteria</taxon>
        <taxon>Burkholderiales</taxon>
        <taxon>Oxalobacteraceae</taxon>
        <taxon>Herbaspirillum</taxon>
    </lineage>
</organism>
<evidence type="ECO:0000313" key="2">
    <source>
        <dbReference type="EMBL" id="ADJ61716.1"/>
    </source>
</evidence>
<evidence type="ECO:0000256" key="1">
    <source>
        <dbReference type="SAM" id="MobiDB-lite"/>
    </source>
</evidence>
<keyword evidence="3" id="KW-1185">Reference proteome</keyword>
<protein>
    <submittedName>
        <fullName evidence="2">Uncharacterized protein</fullName>
    </submittedName>
</protein>
<name>D8IUZ7_HERSS</name>
<accession>D8IUZ7</accession>
<dbReference type="EMBL" id="CP002039">
    <property type="protein sequence ID" value="ADJ61716.1"/>
    <property type="molecule type" value="Genomic_DNA"/>
</dbReference>
<reference evidence="2 3" key="1">
    <citation type="submission" date="2010-04" db="EMBL/GenBank/DDBJ databases">
        <title>The genome of Herbaspirillum seropedicae SmR1, an endophytic, nitrogen-fixing, plant-growth promoting beta-Proteobacteria.</title>
        <authorList>
            <person name="Pedrosa F.O."/>
            <person name="Monteiro R.A."/>
            <person name="Wassem R."/>
            <person name="Cruz L.M."/>
            <person name="Ayub R.A."/>
            <person name="Colauto N.B."/>
            <person name="Fernandez M.A."/>
            <person name="Fungaro M.H.P."/>
            <person name="Grisard E.C."/>
            <person name="Hungria M."/>
            <person name="Madeira H.M.F."/>
            <person name="Nodari R.O."/>
            <person name="Osaku C.A."/>
            <person name="Petzl-Erler M.L."/>
            <person name="Terenzi H."/>
            <person name="Vieira L.G.E."/>
            <person name="Almeida M.I.M."/>
            <person name="Alves L.R."/>
            <person name="Arantes O.M.N."/>
            <person name="Balsanelli E."/>
            <person name="Barcellos F.G."/>
            <person name="Baura V.A."/>
            <person name="Binde D.R."/>
            <person name="Campo R.J."/>
            <person name="Chubatsu L.S."/>
            <person name="Chueire L.M.O."/>
            <person name="Ciferri R.R."/>
            <person name="Correa L.C."/>
            <person name="da Conceicao Silva J.L."/>
            <person name="Dabul A.N.G."/>
            <person name="Dambros B.P."/>
            <person name="Faoro H."/>
            <person name="Favetti A."/>
            <person name="Friedermann G."/>
            <person name="Furlaneto M.C."/>
            <person name="Gasques L.S."/>
            <person name="Gimenes C.C.T."/>
            <person name="Gioppo N.M.R."/>
            <person name="Glienke-Blanco C."/>
            <person name="Godoy L.P."/>
            <person name="Guerra M.P."/>
            <person name="Karp S."/>
            <person name="Kava-Cordeiro V."/>
            <person name="Margarido V.P."/>
            <person name="Mathioni S.M."/>
            <person name="Menck-Soares M.A."/>
            <person name="Murace N.K."/>
            <person name="Nicolas M.F."/>
            <person name="Oliveira C.E.C."/>
            <person name="Pagnan N.A.B."/>
            <person name="Pamphile J.A."/>
            <person name="Patussi E.V."/>
            <person name="Pereira L.F.P."/>
            <person name="Pereira-Ferrari L."/>
            <person name="Pinto F.G.S."/>
            <person name="Precoma C."/>
            <person name="Prioli A.J."/>
            <person name="Prioli S.M.A.P."/>
            <person name="Raittz R.T."/>
            <person name="Ramos H.J.O."/>
            <person name="Ribeiro E.M.S.F."/>
            <person name="Rigo L.U."/>
            <person name="Rocha C.L.M.S.C."/>
            <person name="Rocha S.N."/>
            <person name="Santos K."/>
            <person name="Satori D."/>
            <person name="Silva A.G."/>
            <person name="Simao R.C.G."/>
            <person name="Soares M.A.M."/>
            <person name="Souza E.M."/>
            <person name="Steffens M.B.R."/>
            <person name="Steindel M."/>
            <person name="Tadra-Sfeir M.Z."/>
            <person name="Takahashi E.K."/>
            <person name="Torres R.A."/>
            <person name="Valle J.S."/>
            <person name="Vernal J.I."/>
            <person name="Vilas-Boas L.A."/>
            <person name="Watanabe M.A.E."/>
            <person name="Weiss V.A."/>
            <person name="Yates M.A."/>
            <person name="Souza E.M."/>
        </authorList>
    </citation>
    <scope>NUCLEOTIDE SEQUENCE [LARGE SCALE GENOMIC DNA]</scope>
    <source>
        <strain evidence="2 3">SmR1</strain>
    </source>
</reference>
<proteinExistence type="predicted"/>
<feature type="compositionally biased region" description="Low complexity" evidence="1">
    <location>
        <begin position="50"/>
        <end position="60"/>
    </location>
</feature>
<dbReference type="STRING" id="757424.Hsero_0190"/>
<dbReference type="HOGENOM" id="CLU_2699678_0_0_4"/>
<dbReference type="KEGG" id="hse:Hsero_0190"/>
<gene>
    <name evidence="2" type="ordered locus">Hsero_0190</name>
</gene>
<dbReference type="Proteomes" id="UP000000329">
    <property type="component" value="Chromosome"/>
</dbReference>
<feature type="region of interest" description="Disordered" evidence="1">
    <location>
        <begin position="50"/>
        <end position="73"/>
    </location>
</feature>
<sequence>MLAGGGSALARAVSGIGRRLDRFGLGLRLRLCLRERIGRRLRHEQRALLAAAGQHQDGAAKGQGGAATGKRRM</sequence>
<dbReference type="AlphaFoldDB" id="D8IUZ7"/>